<dbReference type="GO" id="GO:0006508">
    <property type="term" value="P:proteolysis"/>
    <property type="evidence" value="ECO:0007669"/>
    <property type="project" value="UniProtKB-KW"/>
</dbReference>
<sequence length="184" mass="19978">MQTQSQQSLQGKHIAVLMTDGVEQVEYTEPRRFLEEHGAQVTLLAPKPKGADVQGFNHLEPAGRFAVEMDVRGAASTGFDALVLPGGVANPDQLRLSPEAIDFIRAFAHEDKPIAAICHGPWPLIDAGVAQGKRLTSWPSLHQDLANAGAEWRDEEVVVDGKLVTSRKPDDIPAFNQALLEELA</sequence>
<dbReference type="OrthoDB" id="9792284at2"/>
<evidence type="ECO:0000313" key="4">
    <source>
        <dbReference type="Proteomes" id="UP000295129"/>
    </source>
</evidence>
<organism evidence="3 4">
    <name type="scientific">Azoarcus indigens</name>
    <dbReference type="NCBI Taxonomy" id="29545"/>
    <lineage>
        <taxon>Bacteria</taxon>
        <taxon>Pseudomonadati</taxon>
        <taxon>Pseudomonadota</taxon>
        <taxon>Betaproteobacteria</taxon>
        <taxon>Rhodocyclales</taxon>
        <taxon>Zoogloeaceae</taxon>
        <taxon>Azoarcus</taxon>
    </lineage>
</organism>
<dbReference type="RefSeq" id="WP_133588882.1">
    <property type="nucleotide sequence ID" value="NZ_SNVV01000003.1"/>
</dbReference>
<gene>
    <name evidence="3" type="ORF">C7389_10351</name>
</gene>
<dbReference type="InterPro" id="IPR002818">
    <property type="entry name" value="DJ-1/PfpI"/>
</dbReference>
<evidence type="ECO:0000259" key="2">
    <source>
        <dbReference type="Pfam" id="PF01965"/>
    </source>
</evidence>
<dbReference type="Pfam" id="PF01965">
    <property type="entry name" value="DJ-1_PfpI"/>
    <property type="match status" value="1"/>
</dbReference>
<dbReference type="SUPFAM" id="SSF52317">
    <property type="entry name" value="Class I glutamine amidotransferase-like"/>
    <property type="match status" value="1"/>
</dbReference>
<dbReference type="PROSITE" id="PS51276">
    <property type="entry name" value="PEPTIDASE_C56_PFPI"/>
    <property type="match status" value="1"/>
</dbReference>
<evidence type="ECO:0000313" key="3">
    <source>
        <dbReference type="EMBL" id="TDN55720.1"/>
    </source>
</evidence>
<dbReference type="PANTHER" id="PTHR42733">
    <property type="entry name" value="DJ-1 PROTEIN"/>
    <property type="match status" value="1"/>
</dbReference>
<dbReference type="EMBL" id="SNVV01000003">
    <property type="protein sequence ID" value="TDN55720.1"/>
    <property type="molecule type" value="Genomic_DNA"/>
</dbReference>
<protein>
    <submittedName>
        <fullName evidence="3">Protease I</fullName>
    </submittedName>
</protein>
<dbReference type="AlphaFoldDB" id="A0A4R6EC50"/>
<dbReference type="PANTHER" id="PTHR42733:SF2">
    <property type="entry name" value="DJ-1_THIJ_PFPI FAMILY PROTEIN"/>
    <property type="match status" value="1"/>
</dbReference>
<keyword evidence="3" id="KW-0378">Hydrolase</keyword>
<dbReference type="GO" id="GO:0008233">
    <property type="term" value="F:peptidase activity"/>
    <property type="evidence" value="ECO:0007669"/>
    <property type="project" value="UniProtKB-KW"/>
</dbReference>
<comment type="similarity">
    <text evidence="1">Belongs to the peptidase C56 family.</text>
</comment>
<dbReference type="Proteomes" id="UP000295129">
    <property type="component" value="Unassembled WGS sequence"/>
</dbReference>
<dbReference type="CDD" id="cd03134">
    <property type="entry name" value="GATase1_PfpI_like"/>
    <property type="match status" value="1"/>
</dbReference>
<dbReference type="InterPro" id="IPR006286">
    <property type="entry name" value="C56_PfpI-like"/>
</dbReference>
<keyword evidence="4" id="KW-1185">Reference proteome</keyword>
<evidence type="ECO:0000256" key="1">
    <source>
        <dbReference type="ARBA" id="ARBA00008542"/>
    </source>
</evidence>
<dbReference type="Gene3D" id="3.40.50.880">
    <property type="match status" value="1"/>
</dbReference>
<keyword evidence="3" id="KW-0645">Protease</keyword>
<accession>A0A4R6EC50</accession>
<dbReference type="InterPro" id="IPR029062">
    <property type="entry name" value="Class_I_gatase-like"/>
</dbReference>
<dbReference type="NCBIfam" id="TIGR01382">
    <property type="entry name" value="PfpI"/>
    <property type="match status" value="1"/>
</dbReference>
<reference evidence="3 4" key="1">
    <citation type="submission" date="2019-03" db="EMBL/GenBank/DDBJ databases">
        <title>Genomic Encyclopedia of Type Strains, Phase IV (KMG-IV): sequencing the most valuable type-strain genomes for metagenomic binning, comparative biology and taxonomic classification.</title>
        <authorList>
            <person name="Goeker M."/>
        </authorList>
    </citation>
    <scope>NUCLEOTIDE SEQUENCE [LARGE SCALE GENOMIC DNA]</scope>
    <source>
        <strain evidence="3 4">DSM 12121</strain>
    </source>
</reference>
<name>A0A4R6EC50_9RHOO</name>
<comment type="caution">
    <text evidence="3">The sequence shown here is derived from an EMBL/GenBank/DDBJ whole genome shotgun (WGS) entry which is preliminary data.</text>
</comment>
<feature type="domain" description="DJ-1/PfpI" evidence="2">
    <location>
        <begin position="12"/>
        <end position="182"/>
    </location>
</feature>
<proteinExistence type="inferred from homology"/>